<name>A0A1Y3EEQ0_9BILA</name>
<feature type="non-terminal residue" evidence="1">
    <location>
        <position position="82"/>
    </location>
</feature>
<dbReference type="AlphaFoldDB" id="A0A1Y3EEQ0"/>
<reference evidence="1 2" key="1">
    <citation type="submission" date="2015-04" db="EMBL/GenBank/DDBJ databases">
        <title>Draft genome of the roundworm Trichinella nativa.</title>
        <authorList>
            <person name="Mitreva M."/>
        </authorList>
    </citation>
    <scope>NUCLEOTIDE SEQUENCE [LARGE SCALE GENOMIC DNA]</scope>
    <source>
        <strain evidence="1 2">ISS45</strain>
    </source>
</reference>
<organism evidence="1 2">
    <name type="scientific">Trichinella nativa</name>
    <dbReference type="NCBI Taxonomy" id="6335"/>
    <lineage>
        <taxon>Eukaryota</taxon>
        <taxon>Metazoa</taxon>
        <taxon>Ecdysozoa</taxon>
        <taxon>Nematoda</taxon>
        <taxon>Enoplea</taxon>
        <taxon>Dorylaimia</taxon>
        <taxon>Trichinellida</taxon>
        <taxon>Trichinellidae</taxon>
        <taxon>Trichinella</taxon>
    </lineage>
</organism>
<dbReference type="EMBL" id="LVZM01018246">
    <property type="protein sequence ID" value="OUC42089.1"/>
    <property type="molecule type" value="Genomic_DNA"/>
</dbReference>
<comment type="caution">
    <text evidence="1">The sequence shown here is derived from an EMBL/GenBank/DDBJ whole genome shotgun (WGS) entry which is preliminary data.</text>
</comment>
<sequence>MRRSVRYSNNGVVYNKNTHITKRAVRKFRFDNKLENKLRVSVLTTVLGGRAFTAITYHWLNYEKGADSTIVSSRAARFRNTM</sequence>
<protein>
    <submittedName>
        <fullName evidence="1">Uncharacterized protein</fullName>
    </submittedName>
</protein>
<accession>A0A1Y3EEQ0</accession>
<proteinExistence type="predicted"/>
<evidence type="ECO:0000313" key="2">
    <source>
        <dbReference type="Proteomes" id="UP000243006"/>
    </source>
</evidence>
<evidence type="ECO:0000313" key="1">
    <source>
        <dbReference type="EMBL" id="OUC42089.1"/>
    </source>
</evidence>
<gene>
    <name evidence="1" type="ORF">D917_10464</name>
</gene>
<dbReference type="Proteomes" id="UP000243006">
    <property type="component" value="Unassembled WGS sequence"/>
</dbReference>